<dbReference type="Gene3D" id="1.10.630.10">
    <property type="entry name" value="Cytochrome P450"/>
    <property type="match status" value="1"/>
</dbReference>
<reference evidence="8" key="1">
    <citation type="journal article" date="2020" name="Stud. Mycol.">
        <title>101 Dothideomycetes genomes: A test case for predicting lifestyles and emergence of pathogens.</title>
        <authorList>
            <person name="Haridas S."/>
            <person name="Albert R."/>
            <person name="Binder M."/>
            <person name="Bloem J."/>
            <person name="LaButti K."/>
            <person name="Salamov A."/>
            <person name="Andreopoulos B."/>
            <person name="Baker S."/>
            <person name="Barry K."/>
            <person name="Bills G."/>
            <person name="Bluhm B."/>
            <person name="Cannon C."/>
            <person name="Castanera R."/>
            <person name="Culley D."/>
            <person name="Daum C."/>
            <person name="Ezra D."/>
            <person name="Gonzalez J."/>
            <person name="Henrissat B."/>
            <person name="Kuo A."/>
            <person name="Liang C."/>
            <person name="Lipzen A."/>
            <person name="Lutzoni F."/>
            <person name="Magnuson J."/>
            <person name="Mondo S."/>
            <person name="Nolan M."/>
            <person name="Ohm R."/>
            <person name="Pangilinan J."/>
            <person name="Park H.-J."/>
            <person name="Ramirez L."/>
            <person name="Alfaro M."/>
            <person name="Sun H."/>
            <person name="Tritt A."/>
            <person name="Yoshinaga Y."/>
            <person name="Zwiers L.-H."/>
            <person name="Turgeon B."/>
            <person name="Goodwin S."/>
            <person name="Spatafora J."/>
            <person name="Crous P."/>
            <person name="Grigoriev I."/>
        </authorList>
    </citation>
    <scope>NUCLEOTIDE SEQUENCE [LARGE SCALE GENOMIC DNA]</scope>
    <source>
        <strain evidence="8">CBS 304.66</strain>
    </source>
</reference>
<evidence type="ECO:0000256" key="5">
    <source>
        <dbReference type="ARBA" id="ARBA00023033"/>
    </source>
</evidence>
<dbReference type="CDD" id="cd11065">
    <property type="entry name" value="CYP64-like"/>
    <property type="match status" value="1"/>
</dbReference>
<evidence type="ECO:0000256" key="2">
    <source>
        <dbReference type="ARBA" id="ARBA00022723"/>
    </source>
</evidence>
<accession>A0A9P4NA36</accession>
<protein>
    <submittedName>
        <fullName evidence="7">Cytochrome P450 oxidoreductase-like protein</fullName>
    </submittedName>
</protein>
<dbReference type="InterPro" id="IPR050364">
    <property type="entry name" value="Cytochrome_P450_fung"/>
</dbReference>
<comment type="cofactor">
    <cofactor evidence="6">
        <name>heme</name>
        <dbReference type="ChEBI" id="CHEBI:30413"/>
    </cofactor>
</comment>
<dbReference type="InterPro" id="IPR002401">
    <property type="entry name" value="Cyt_P450_E_grp-I"/>
</dbReference>
<dbReference type="GO" id="GO:0005506">
    <property type="term" value="F:iron ion binding"/>
    <property type="evidence" value="ECO:0007669"/>
    <property type="project" value="InterPro"/>
</dbReference>
<keyword evidence="5" id="KW-0503">Monooxygenase</keyword>
<dbReference type="InterPro" id="IPR001128">
    <property type="entry name" value="Cyt_P450"/>
</dbReference>
<keyword evidence="3" id="KW-0560">Oxidoreductase</keyword>
<dbReference type="EMBL" id="ML986582">
    <property type="protein sequence ID" value="KAF2269375.1"/>
    <property type="molecule type" value="Genomic_DNA"/>
</dbReference>
<gene>
    <name evidence="7" type="ORF">CC78DRAFT_508756</name>
</gene>
<keyword evidence="6" id="KW-0349">Heme</keyword>
<dbReference type="PANTHER" id="PTHR46300">
    <property type="entry name" value="P450, PUTATIVE (EUROFUNG)-RELATED-RELATED"/>
    <property type="match status" value="1"/>
</dbReference>
<comment type="caution">
    <text evidence="7">The sequence shown here is derived from an EMBL/GenBank/DDBJ whole genome shotgun (WGS) entry which is preliminary data.</text>
</comment>
<proteinExistence type="inferred from homology"/>
<dbReference type="InterPro" id="IPR036396">
    <property type="entry name" value="Cyt_P450_sf"/>
</dbReference>
<dbReference type="AlphaFoldDB" id="A0A9P4NA36"/>
<dbReference type="Proteomes" id="UP000800093">
    <property type="component" value="Unassembled WGS sequence"/>
</dbReference>
<evidence type="ECO:0000313" key="8">
    <source>
        <dbReference type="Proteomes" id="UP000800093"/>
    </source>
</evidence>
<dbReference type="PRINTS" id="PR00463">
    <property type="entry name" value="EP450I"/>
</dbReference>
<dbReference type="SUPFAM" id="SSF48264">
    <property type="entry name" value="Cytochrome P450"/>
    <property type="match status" value="1"/>
</dbReference>
<sequence length="525" mass="60199">MESISLFATRLFAVPVISYIFLKFLCSGRRDKRLPPGPPTIPFLGNAHQMPSKGLHLKIVEWSKEYGKIFSLKIGSGTMICLMDREAVHELMDKRSAMYSDRPIDQNSKIALGEENLALMHTSPMWRAQRKLAAQNLSPSALKVLASVQEAEICQLMYDLLNTPNDFSAHIKRTTASVASIRLFGHRAKTFDSFWIMDLVDKFSLISETFEFGSYLPVDQFPILKLIPDSWAPSKARAKECFRKMSTVWIEALDRVIERRRKSVVRDSLADTLLDGNVKLDVPHSHRQLANLLGAIDQGAADTTAIMLRTSILFLAKNPWVQRKAQQELDRLCGTERMPTWEDFKELPYINCIIKEGLRIQPVIPTGIPHRAGRDDWYKGMLIPKDSVIIFSPYAIHRVIYEDPETYNPDRYLNHPRLAMDYAGSPDFDNRDHYSYGAGRRICVGIHLAERTQWRVIAKMLWAFNIEPGVDEEGKPIELDVTAYKDGFAHEPKPFVARFVPRSEKHTHIIQNNLKNMEDFLKQWE</sequence>
<keyword evidence="2 6" id="KW-0479">Metal-binding</keyword>
<evidence type="ECO:0000256" key="1">
    <source>
        <dbReference type="ARBA" id="ARBA00010617"/>
    </source>
</evidence>
<feature type="binding site" description="axial binding residue" evidence="6">
    <location>
        <position position="443"/>
    </location>
    <ligand>
        <name>heme</name>
        <dbReference type="ChEBI" id="CHEBI:30413"/>
    </ligand>
    <ligandPart>
        <name>Fe</name>
        <dbReference type="ChEBI" id="CHEBI:18248"/>
    </ligandPart>
</feature>
<dbReference type="GO" id="GO:0020037">
    <property type="term" value="F:heme binding"/>
    <property type="evidence" value="ECO:0007669"/>
    <property type="project" value="InterPro"/>
</dbReference>
<name>A0A9P4NA36_9PLEO</name>
<evidence type="ECO:0000256" key="4">
    <source>
        <dbReference type="ARBA" id="ARBA00023004"/>
    </source>
</evidence>
<dbReference type="PANTHER" id="PTHR46300:SF2">
    <property type="entry name" value="CYTOCHROME P450 MONOOXYGENASE ALNH-RELATED"/>
    <property type="match status" value="1"/>
</dbReference>
<evidence type="ECO:0000256" key="3">
    <source>
        <dbReference type="ARBA" id="ARBA00023002"/>
    </source>
</evidence>
<dbReference type="OrthoDB" id="1103324at2759"/>
<evidence type="ECO:0000313" key="7">
    <source>
        <dbReference type="EMBL" id="KAF2269375.1"/>
    </source>
</evidence>
<keyword evidence="8" id="KW-1185">Reference proteome</keyword>
<comment type="similarity">
    <text evidence="1">Belongs to the cytochrome P450 family.</text>
</comment>
<dbReference type="Pfam" id="PF00067">
    <property type="entry name" value="p450"/>
    <property type="match status" value="1"/>
</dbReference>
<dbReference type="GO" id="GO:0004497">
    <property type="term" value="F:monooxygenase activity"/>
    <property type="evidence" value="ECO:0007669"/>
    <property type="project" value="UniProtKB-KW"/>
</dbReference>
<dbReference type="PRINTS" id="PR00385">
    <property type="entry name" value="P450"/>
</dbReference>
<organism evidence="7 8">
    <name type="scientific">Lojkania enalia</name>
    <dbReference type="NCBI Taxonomy" id="147567"/>
    <lineage>
        <taxon>Eukaryota</taxon>
        <taxon>Fungi</taxon>
        <taxon>Dikarya</taxon>
        <taxon>Ascomycota</taxon>
        <taxon>Pezizomycotina</taxon>
        <taxon>Dothideomycetes</taxon>
        <taxon>Pleosporomycetidae</taxon>
        <taxon>Pleosporales</taxon>
        <taxon>Pleosporales incertae sedis</taxon>
        <taxon>Lojkania</taxon>
    </lineage>
</organism>
<evidence type="ECO:0000256" key="6">
    <source>
        <dbReference type="PIRSR" id="PIRSR602401-1"/>
    </source>
</evidence>
<dbReference type="GO" id="GO:0016705">
    <property type="term" value="F:oxidoreductase activity, acting on paired donors, with incorporation or reduction of molecular oxygen"/>
    <property type="evidence" value="ECO:0007669"/>
    <property type="project" value="InterPro"/>
</dbReference>
<keyword evidence="4 6" id="KW-0408">Iron</keyword>